<name>A0A8H3M929_9GLOM</name>
<evidence type="ECO:0000313" key="1">
    <source>
        <dbReference type="EMBL" id="GET03003.1"/>
    </source>
</evidence>
<sequence length="116" mass="13719">MISNYVRYLQCHHNITAAHHASESAIRSIDQATTIKIYKQNIWKLVDIEKYLPNDPVQRMHYIQGLPHAFPFKIEEYRFNSENNVFNAISIWKIEEQADKDKVMQKNTWIVTKIAS</sequence>
<dbReference type="AlphaFoldDB" id="A0A8H3M929"/>
<accession>A0A8H3M929</accession>
<organism evidence="1 2">
    <name type="scientific">Rhizophagus clarus</name>
    <dbReference type="NCBI Taxonomy" id="94130"/>
    <lineage>
        <taxon>Eukaryota</taxon>
        <taxon>Fungi</taxon>
        <taxon>Fungi incertae sedis</taxon>
        <taxon>Mucoromycota</taxon>
        <taxon>Glomeromycotina</taxon>
        <taxon>Glomeromycetes</taxon>
        <taxon>Glomerales</taxon>
        <taxon>Glomeraceae</taxon>
        <taxon>Rhizophagus</taxon>
    </lineage>
</organism>
<proteinExistence type="predicted"/>
<protein>
    <submittedName>
        <fullName evidence="1">Uncharacterized protein</fullName>
    </submittedName>
</protein>
<dbReference type="Proteomes" id="UP000615446">
    <property type="component" value="Unassembled WGS sequence"/>
</dbReference>
<evidence type="ECO:0000313" key="2">
    <source>
        <dbReference type="Proteomes" id="UP000615446"/>
    </source>
</evidence>
<gene>
    <name evidence="1" type="ORF">RCL2_002935300</name>
</gene>
<comment type="caution">
    <text evidence="1">The sequence shown here is derived from an EMBL/GenBank/DDBJ whole genome shotgun (WGS) entry which is preliminary data.</text>
</comment>
<reference evidence="1" key="1">
    <citation type="submission" date="2019-10" db="EMBL/GenBank/DDBJ databases">
        <title>Conservation and host-specific expression of non-tandemly repeated heterogenous ribosome RNA gene in arbuscular mycorrhizal fungi.</title>
        <authorList>
            <person name="Maeda T."/>
            <person name="Kobayashi Y."/>
            <person name="Nakagawa T."/>
            <person name="Ezawa T."/>
            <person name="Yamaguchi K."/>
            <person name="Bino T."/>
            <person name="Nishimoto Y."/>
            <person name="Shigenobu S."/>
            <person name="Kawaguchi M."/>
        </authorList>
    </citation>
    <scope>NUCLEOTIDE SEQUENCE</scope>
    <source>
        <strain evidence="1">HR1</strain>
    </source>
</reference>
<dbReference type="OrthoDB" id="2474077at2759"/>
<dbReference type="EMBL" id="BLAL01000319">
    <property type="protein sequence ID" value="GET03003.1"/>
    <property type="molecule type" value="Genomic_DNA"/>
</dbReference>